<evidence type="ECO:0000313" key="3">
    <source>
        <dbReference type="Proteomes" id="UP001066276"/>
    </source>
</evidence>
<name>A0AAV7SE06_PLEWA</name>
<evidence type="ECO:0000256" key="1">
    <source>
        <dbReference type="SAM" id="MobiDB-lite"/>
    </source>
</evidence>
<feature type="region of interest" description="Disordered" evidence="1">
    <location>
        <begin position="29"/>
        <end position="75"/>
    </location>
</feature>
<dbReference type="AlphaFoldDB" id="A0AAV7SE06"/>
<accession>A0AAV7SE06</accession>
<organism evidence="2 3">
    <name type="scientific">Pleurodeles waltl</name>
    <name type="common">Iberian ribbed newt</name>
    <dbReference type="NCBI Taxonomy" id="8319"/>
    <lineage>
        <taxon>Eukaryota</taxon>
        <taxon>Metazoa</taxon>
        <taxon>Chordata</taxon>
        <taxon>Craniata</taxon>
        <taxon>Vertebrata</taxon>
        <taxon>Euteleostomi</taxon>
        <taxon>Amphibia</taxon>
        <taxon>Batrachia</taxon>
        <taxon>Caudata</taxon>
        <taxon>Salamandroidea</taxon>
        <taxon>Salamandridae</taxon>
        <taxon>Pleurodelinae</taxon>
        <taxon>Pleurodeles</taxon>
    </lineage>
</organism>
<feature type="compositionally biased region" description="Basic and acidic residues" evidence="1">
    <location>
        <begin position="31"/>
        <end position="45"/>
    </location>
</feature>
<comment type="caution">
    <text evidence="2">The sequence shown here is derived from an EMBL/GenBank/DDBJ whole genome shotgun (WGS) entry which is preliminary data.</text>
</comment>
<evidence type="ECO:0000313" key="2">
    <source>
        <dbReference type="EMBL" id="KAJ1162684.1"/>
    </source>
</evidence>
<gene>
    <name evidence="2" type="ORF">NDU88_003151</name>
</gene>
<reference evidence="2" key="1">
    <citation type="journal article" date="2022" name="bioRxiv">
        <title>Sequencing and chromosome-scale assembly of the giantPleurodeles waltlgenome.</title>
        <authorList>
            <person name="Brown T."/>
            <person name="Elewa A."/>
            <person name="Iarovenko S."/>
            <person name="Subramanian E."/>
            <person name="Araus A.J."/>
            <person name="Petzold A."/>
            <person name="Susuki M."/>
            <person name="Suzuki K.-i.T."/>
            <person name="Hayashi T."/>
            <person name="Toyoda A."/>
            <person name="Oliveira C."/>
            <person name="Osipova E."/>
            <person name="Leigh N.D."/>
            <person name="Simon A."/>
            <person name="Yun M.H."/>
        </authorList>
    </citation>
    <scope>NUCLEOTIDE SEQUENCE</scope>
    <source>
        <strain evidence="2">20211129_DDA</strain>
        <tissue evidence="2">Liver</tissue>
    </source>
</reference>
<proteinExistence type="predicted"/>
<dbReference type="Proteomes" id="UP001066276">
    <property type="component" value="Chromosome 4_2"/>
</dbReference>
<keyword evidence="3" id="KW-1185">Reference proteome</keyword>
<sequence length="75" mass="8420">MPTSAKQGASEKDHRSAARLTYQALYNGLRSPEKQLERLPKRRLEMAPSRGKNGGPNRQQGGEELLPITLDAYER</sequence>
<protein>
    <submittedName>
        <fullName evidence="2">Uncharacterized protein</fullName>
    </submittedName>
</protein>
<dbReference type="EMBL" id="JANPWB010000008">
    <property type="protein sequence ID" value="KAJ1162684.1"/>
    <property type="molecule type" value="Genomic_DNA"/>
</dbReference>